<keyword evidence="4" id="KW-1185">Reference proteome</keyword>
<protein>
    <submittedName>
        <fullName evidence="3">MutT/NUDIX hydrolase family protein</fullName>
    </submittedName>
</protein>
<keyword evidence="1 3" id="KW-0378">Hydrolase</keyword>
<dbReference type="Gene3D" id="3.90.79.10">
    <property type="entry name" value="Nucleoside Triphosphate Pyrophosphohydrolase"/>
    <property type="match status" value="1"/>
</dbReference>
<name>B2ZXX7_9CAUD</name>
<dbReference type="KEGG" id="vg:6369874"/>
<reference evidence="3 4" key="1">
    <citation type="journal article" date="2010" name="Virology">
        <title>A jumbo phage infecting the phytopathogen Ralstonia solanacearum defines a new lineage of the Myoviridae family.</title>
        <authorList>
            <person name="Yamada T."/>
            <person name="Satoh S."/>
            <person name="Ishikawa H."/>
            <person name="Fujiwara A."/>
            <person name="Kawasaki T."/>
            <person name="Fujie M."/>
            <person name="Ogata H."/>
        </authorList>
    </citation>
    <scope>NUCLEOTIDE SEQUENCE [LARGE SCALE GENOMIC DNA]</scope>
</reference>
<dbReference type="PROSITE" id="PS51462">
    <property type="entry name" value="NUDIX"/>
    <property type="match status" value="1"/>
</dbReference>
<evidence type="ECO:0000259" key="2">
    <source>
        <dbReference type="PROSITE" id="PS51462"/>
    </source>
</evidence>
<dbReference type="Proteomes" id="UP000001034">
    <property type="component" value="Segment"/>
</dbReference>
<dbReference type="RefSeq" id="YP_001949983.1">
    <property type="nucleotide sequence ID" value="NC_010811.2"/>
</dbReference>
<dbReference type="SUPFAM" id="SSF55811">
    <property type="entry name" value="Nudix"/>
    <property type="match status" value="1"/>
</dbReference>
<accession>B2ZXX7</accession>
<dbReference type="PROSITE" id="PS00893">
    <property type="entry name" value="NUDIX_BOX"/>
    <property type="match status" value="1"/>
</dbReference>
<dbReference type="InterPro" id="IPR015797">
    <property type="entry name" value="NUDIX_hydrolase-like_dom_sf"/>
</dbReference>
<dbReference type="InterPro" id="IPR000086">
    <property type="entry name" value="NUDIX_hydrolase_dom"/>
</dbReference>
<dbReference type="Pfam" id="PF00293">
    <property type="entry name" value="NUDIX"/>
    <property type="match status" value="1"/>
</dbReference>
<sequence length="167" mass="18601">MKINSAFRLLVTSHKQDEVWKNGVRGYHNAAGAVILALDTGRILLQLRAADSDTPNTYGQFGGSLDNNEDVNDGLRREIREETGYAGPLKIRPLTPFRDPAKGFVYYNNLAVVPKEFVFAPPAEFAKESGGHLWFDPRAAWPAPRHPGLDWLIEEGSLYKALAYFLG</sequence>
<evidence type="ECO:0000313" key="3">
    <source>
        <dbReference type="EMBL" id="BAG41553.1"/>
    </source>
</evidence>
<dbReference type="GO" id="GO:0016787">
    <property type="term" value="F:hydrolase activity"/>
    <property type="evidence" value="ECO:0007669"/>
    <property type="project" value="UniProtKB-KW"/>
</dbReference>
<dbReference type="EMBL" id="AB366653">
    <property type="protein sequence ID" value="BAG41553.1"/>
    <property type="molecule type" value="Genomic_DNA"/>
</dbReference>
<dbReference type="OrthoDB" id="11131at10239"/>
<evidence type="ECO:0000256" key="1">
    <source>
        <dbReference type="ARBA" id="ARBA00022801"/>
    </source>
</evidence>
<dbReference type="GeneID" id="6369874"/>
<feature type="domain" description="Nudix hydrolase" evidence="2">
    <location>
        <begin position="26"/>
        <end position="158"/>
    </location>
</feature>
<dbReference type="InterPro" id="IPR020084">
    <property type="entry name" value="NUDIX_hydrolase_CS"/>
</dbReference>
<evidence type="ECO:0000313" key="4">
    <source>
        <dbReference type="Proteomes" id="UP000001034"/>
    </source>
</evidence>
<proteinExistence type="predicted"/>
<organism evidence="3 4">
    <name type="scientific">Ralstonia phage phiRSL1</name>
    <dbReference type="NCBI Taxonomy" id="1980924"/>
    <lineage>
        <taxon>Viruses</taxon>
        <taxon>Duplodnaviria</taxon>
        <taxon>Heunggongvirae</taxon>
        <taxon>Uroviricota</taxon>
        <taxon>Caudoviricetes</taxon>
        <taxon>Mieseafarmvirus</taxon>
        <taxon>Mieseafarmvirus RSL1</taxon>
    </lineage>
</organism>